<dbReference type="PANTHER" id="PTHR40562">
    <property type="match status" value="1"/>
</dbReference>
<dbReference type="EMBL" id="CP013067">
    <property type="protein sequence ID" value="ALP41109.1"/>
    <property type="molecule type" value="Genomic_DNA"/>
</dbReference>
<dbReference type="RefSeq" id="WP_050667949.1">
    <property type="nucleotide sequence ID" value="NZ_CDDB01000106.1"/>
</dbReference>
<dbReference type="GO" id="GO:0051537">
    <property type="term" value="F:2 iron, 2 sulfur cluster binding"/>
    <property type="evidence" value="ECO:0007669"/>
    <property type="project" value="UniProtKB-KW"/>
</dbReference>
<reference evidence="8 9" key="2">
    <citation type="journal article" date="2016" name="Genome Announc.">
        <title>Complete Genome Sequence of the Highly Virulent Aeromonas schubertii Strain WL1483, Isolated from Diseased Snakehead Fish (Channa argus) in China.</title>
        <authorList>
            <person name="Liu L."/>
            <person name="Li N."/>
            <person name="Zhang D."/>
            <person name="Fu X."/>
            <person name="Shi C."/>
            <person name="Lin Q."/>
            <person name="Hao G."/>
        </authorList>
    </citation>
    <scope>NUCLEOTIDE SEQUENCE [LARGE SCALE GENOMIC DNA]</scope>
    <source>
        <strain evidence="8 9">WL1483</strain>
    </source>
</reference>
<dbReference type="SUPFAM" id="SSF50022">
    <property type="entry name" value="ISP domain"/>
    <property type="match status" value="1"/>
</dbReference>
<dbReference type="PANTHER" id="PTHR40562:SF1">
    <property type="entry name" value="NITRITE REDUCTASE (NADH) SMALL SUBUNIT"/>
    <property type="match status" value="1"/>
</dbReference>
<feature type="domain" description="Rieske" evidence="7">
    <location>
        <begin position="8"/>
        <end position="108"/>
    </location>
</feature>
<keyword evidence="3" id="KW-0560">Oxidoreductase</keyword>
<dbReference type="KEGG" id="asr:WL1483_1690"/>
<dbReference type="AlphaFoldDB" id="A0A0S2SHD2"/>
<dbReference type="Pfam" id="PF13806">
    <property type="entry name" value="Rieske_2"/>
    <property type="match status" value="1"/>
</dbReference>
<dbReference type="STRING" id="652.WL1483_1690"/>
<sequence length="113" mass="12004">MTMDEGGWQPACELAALEEGLGRSLIWQGEVVALFRCEGAVYALDGVDPVAGVPVLALGLVGDSQGEPMVIAPLYKQRYSLRDGRSLDDAGLGVRPWPVAVRGGSVWLPLSRP</sequence>
<keyword evidence="6" id="KW-0534">Nitrate assimilation</keyword>
<evidence type="ECO:0000259" key="7">
    <source>
        <dbReference type="PROSITE" id="PS51296"/>
    </source>
</evidence>
<evidence type="ECO:0000256" key="6">
    <source>
        <dbReference type="ARBA" id="ARBA00023063"/>
    </source>
</evidence>
<accession>A0A0S2SHD2</accession>
<dbReference type="GO" id="GO:0008942">
    <property type="term" value="F:nitrite reductase [NAD(P)H] activity"/>
    <property type="evidence" value="ECO:0007669"/>
    <property type="project" value="InterPro"/>
</dbReference>
<keyword evidence="4" id="KW-0408">Iron</keyword>
<dbReference type="PATRIC" id="fig|652.5.peg.3150"/>
<gene>
    <name evidence="8" type="ORF">WL1483_1690</name>
</gene>
<protein>
    <submittedName>
        <fullName evidence="8">Nitrite reductase</fullName>
    </submittedName>
</protein>
<dbReference type="Gene3D" id="2.102.10.10">
    <property type="entry name" value="Rieske [2Fe-2S] iron-sulphur domain"/>
    <property type="match status" value="1"/>
</dbReference>
<keyword evidence="2" id="KW-0479">Metal-binding</keyword>
<keyword evidence="5" id="KW-0411">Iron-sulfur</keyword>
<dbReference type="GO" id="GO:0042128">
    <property type="term" value="P:nitrate assimilation"/>
    <property type="evidence" value="ECO:0007669"/>
    <property type="project" value="UniProtKB-KW"/>
</dbReference>
<organism evidence="8 9">
    <name type="scientific">Aeromonas schubertii</name>
    <dbReference type="NCBI Taxonomy" id="652"/>
    <lineage>
        <taxon>Bacteria</taxon>
        <taxon>Pseudomonadati</taxon>
        <taxon>Pseudomonadota</taxon>
        <taxon>Gammaproteobacteria</taxon>
        <taxon>Aeromonadales</taxon>
        <taxon>Aeromonadaceae</taxon>
        <taxon>Aeromonas</taxon>
    </lineage>
</organism>
<dbReference type="PROSITE" id="PS51296">
    <property type="entry name" value="RIESKE"/>
    <property type="match status" value="1"/>
</dbReference>
<dbReference type="NCBIfam" id="TIGR02378">
    <property type="entry name" value="nirD_assim_sml"/>
    <property type="match status" value="1"/>
</dbReference>
<evidence type="ECO:0000256" key="1">
    <source>
        <dbReference type="ARBA" id="ARBA00022714"/>
    </source>
</evidence>
<evidence type="ECO:0000256" key="3">
    <source>
        <dbReference type="ARBA" id="ARBA00023002"/>
    </source>
</evidence>
<dbReference type="Proteomes" id="UP000058114">
    <property type="component" value="Chromosome"/>
</dbReference>
<dbReference type="GO" id="GO:0046872">
    <property type="term" value="F:metal ion binding"/>
    <property type="evidence" value="ECO:0007669"/>
    <property type="project" value="UniProtKB-KW"/>
</dbReference>
<evidence type="ECO:0000313" key="9">
    <source>
        <dbReference type="Proteomes" id="UP000058114"/>
    </source>
</evidence>
<evidence type="ECO:0000313" key="8">
    <source>
        <dbReference type="EMBL" id="ALP41109.1"/>
    </source>
</evidence>
<dbReference type="InterPro" id="IPR017881">
    <property type="entry name" value="NirD"/>
</dbReference>
<dbReference type="InterPro" id="IPR036922">
    <property type="entry name" value="Rieske_2Fe-2S_sf"/>
</dbReference>
<dbReference type="InterPro" id="IPR017941">
    <property type="entry name" value="Rieske_2Fe-2S"/>
</dbReference>
<reference evidence="9" key="1">
    <citation type="submission" date="2015-10" db="EMBL/GenBank/DDBJ databases">
        <title>Complete Genome Sequence of Aeromonas schubertii strain WL1483.</title>
        <authorList>
            <person name="Liu L."/>
        </authorList>
    </citation>
    <scope>NUCLEOTIDE SEQUENCE [LARGE SCALE GENOMIC DNA]</scope>
    <source>
        <strain evidence="9">WL1483</strain>
    </source>
</reference>
<evidence type="ECO:0000256" key="4">
    <source>
        <dbReference type="ARBA" id="ARBA00023004"/>
    </source>
</evidence>
<evidence type="ECO:0000256" key="5">
    <source>
        <dbReference type="ARBA" id="ARBA00023014"/>
    </source>
</evidence>
<dbReference type="InterPro" id="IPR012748">
    <property type="entry name" value="Rieske-like_NirD"/>
</dbReference>
<name>A0A0S2SHD2_9GAMM</name>
<dbReference type="OrthoDB" id="516687at2"/>
<keyword evidence="1" id="KW-0001">2Fe-2S</keyword>
<dbReference type="PROSITE" id="PS51300">
    <property type="entry name" value="NIRD"/>
    <property type="match status" value="1"/>
</dbReference>
<proteinExistence type="predicted"/>
<evidence type="ECO:0000256" key="2">
    <source>
        <dbReference type="ARBA" id="ARBA00022723"/>
    </source>
</evidence>